<proteinExistence type="predicted"/>
<dbReference type="Proteomes" id="UP000649604">
    <property type="component" value="Unassembled WGS sequence"/>
</dbReference>
<evidence type="ECO:0000313" key="3">
    <source>
        <dbReference type="Proteomes" id="UP000649604"/>
    </source>
</evidence>
<accession>A0A9D5Q6B3</accession>
<dbReference type="PANTHER" id="PTHR35795:SF1">
    <property type="entry name" value="BIS(5'-NUCLEOSYL)-TETRAPHOSPHATASE, SYMMETRICAL"/>
    <property type="match status" value="1"/>
</dbReference>
<feature type="domain" description="HD" evidence="1">
    <location>
        <begin position="34"/>
        <end position="145"/>
    </location>
</feature>
<comment type="caution">
    <text evidence="2">The sequence shown here is derived from an EMBL/GenBank/DDBJ whole genome shotgun (WGS) entry which is preliminary data.</text>
</comment>
<evidence type="ECO:0000259" key="1">
    <source>
        <dbReference type="Pfam" id="PF01966"/>
    </source>
</evidence>
<dbReference type="AlphaFoldDB" id="A0A9D5Q6B3"/>
<name>A0A9D5Q6B3_9BACT</name>
<dbReference type="InterPro" id="IPR006674">
    <property type="entry name" value="HD_domain"/>
</dbReference>
<dbReference type="EMBL" id="WJJP01000428">
    <property type="protein sequence ID" value="MBD3325545.1"/>
    <property type="molecule type" value="Genomic_DNA"/>
</dbReference>
<dbReference type="PANTHER" id="PTHR35795">
    <property type="entry name" value="SLR1885 PROTEIN"/>
    <property type="match status" value="1"/>
</dbReference>
<evidence type="ECO:0000313" key="2">
    <source>
        <dbReference type="EMBL" id="MBD3325545.1"/>
    </source>
</evidence>
<dbReference type="InterPro" id="IPR051094">
    <property type="entry name" value="Diverse_Catalytic_Enzymes"/>
</dbReference>
<dbReference type="SUPFAM" id="SSF109604">
    <property type="entry name" value="HD-domain/PDEase-like"/>
    <property type="match status" value="1"/>
</dbReference>
<reference evidence="2" key="1">
    <citation type="submission" date="2019-11" db="EMBL/GenBank/DDBJ databases">
        <title>Microbial mats filling the niche in hypersaline microbial mats.</title>
        <authorList>
            <person name="Wong H.L."/>
            <person name="Macleod F.I."/>
            <person name="White R.A. III"/>
            <person name="Burns B.P."/>
        </authorList>
    </citation>
    <scope>NUCLEOTIDE SEQUENCE</scope>
    <source>
        <strain evidence="2">Rbin_158</strain>
    </source>
</reference>
<dbReference type="Gene3D" id="1.10.3210.10">
    <property type="entry name" value="Hypothetical protein af1432"/>
    <property type="match status" value="1"/>
</dbReference>
<dbReference type="Pfam" id="PF01966">
    <property type="entry name" value="HD"/>
    <property type="match status" value="1"/>
</dbReference>
<protein>
    <submittedName>
        <fullName evidence="2">HD domain-containing protein</fullName>
    </submittedName>
</protein>
<dbReference type="CDD" id="cd00077">
    <property type="entry name" value="HDc"/>
    <property type="match status" value="1"/>
</dbReference>
<sequence length="191" mass="21773">MGRAIHSMRPLNYFTLIHRYIAPQSPVYQVYLPHVTLVTAKALAIARRLGLPPERQRFIEEASMLHDIGIVGVAEYSTSSKPYICHAPIGREILEREGLPAHALVAERHIGLGLSKQEILEHQLPVPPRDMLPKSLEEQIICWADLFFGKNPKTVWIEKSLADVQRKVARYGHRQEQQFAAWQAQFDCHPA</sequence>
<organism evidence="2 3">
    <name type="scientific">candidate division KSB3 bacterium</name>
    <dbReference type="NCBI Taxonomy" id="2044937"/>
    <lineage>
        <taxon>Bacteria</taxon>
        <taxon>candidate division KSB3</taxon>
    </lineage>
</organism>
<gene>
    <name evidence="2" type="ORF">GF339_13220</name>
</gene>
<dbReference type="InterPro" id="IPR003607">
    <property type="entry name" value="HD/PDEase_dom"/>
</dbReference>